<dbReference type="OrthoDB" id="8767990at2"/>
<dbReference type="SUPFAM" id="SSF56349">
    <property type="entry name" value="DNA breaking-rejoining enzymes"/>
    <property type="match status" value="1"/>
</dbReference>
<dbReference type="Gene3D" id="1.10.443.10">
    <property type="entry name" value="Intergrase catalytic core"/>
    <property type="match status" value="1"/>
</dbReference>
<dbReference type="AlphaFoldDB" id="A0A0N8TAM7"/>
<dbReference type="EMBL" id="LJRQ01000439">
    <property type="protein sequence ID" value="KPZ05625.1"/>
    <property type="molecule type" value="Genomic_DNA"/>
</dbReference>
<dbReference type="PATRIC" id="fig|251720.4.peg.2643"/>
<sequence>MAENVFRLYNELRDAAQTVFSPSVSLALDDAGLSRMQAALGIRGDWGVWEVPPEFMPDGQLQALAQRRCDIEQLDEEGTVDRSRIAEAWTEIIRYGVVRSLVPATRGLPKPSTIISELKTLVRVVRVVLQKDPITEGFWSQINEREFPRGIGAVVANTLRGFRDRGYISDCPTKDPVVVGAESERDRFGEEDSDEQIEQVNSWQPFPDAFTSECGWRSIYLIKVLGPTLLDALESALKEKLPQRRDGLPLHPRRQQVSAAEVRDVIIADWDWRTPGGAPLDVLELEFNLKKTIGRGMQKGQQLPKFTWPPKTFADAWTLLPILQGAHLFPVCLASGPRASEVCSFNDNCLVEAESVGARIIGKTYKLVDGVGGRLRDFACPDIVATALLQQVRLATLVKERSGMKGNHLWVHIKTFGRGRMGEKQLIISQFLHGYAVKLGITHFLDEHSKVHVHRFRKTLARVVALSLVNSPSVLMDCFGHEDPDMTIRSYILSDKQIAREVLVVQRELVVLMAVDIIDDSENVGGPAGEKLRERKAEFLQLLGKSEFEPQDAYEFAKRETFDGRTWMMVSPGVYCTIPTEEGGLCSKGQHGTNPAYCRGGCPFQLLTEYHKVRSNDAISEIVRHLERAIDEDEPMIIAQWAGQLKSWIGRWPGVEEEWRINPIVQKYWGGERTCDEKE</sequence>
<evidence type="ECO:0008006" key="4">
    <source>
        <dbReference type="Google" id="ProtNLM"/>
    </source>
</evidence>
<protein>
    <recommendedName>
        <fullName evidence="4">Tyr recombinase domain-containing protein</fullName>
    </recommendedName>
</protein>
<dbReference type="RefSeq" id="WP_057434340.1">
    <property type="nucleotide sequence ID" value="NZ_LIHQ01000141.1"/>
</dbReference>
<reference evidence="2 3" key="1">
    <citation type="submission" date="2015-09" db="EMBL/GenBank/DDBJ databases">
        <title>Genome announcement of multiple Pseudomonas syringae strains.</title>
        <authorList>
            <person name="Thakur S."/>
            <person name="Wang P.W."/>
            <person name="Gong Y."/>
            <person name="Weir B.S."/>
            <person name="Guttman D.S."/>
        </authorList>
    </citation>
    <scope>NUCLEOTIDE SEQUENCE [LARGE SCALE GENOMIC DNA]</scope>
    <source>
        <strain evidence="2 3">ICMP3962</strain>
    </source>
</reference>
<evidence type="ECO:0000313" key="2">
    <source>
        <dbReference type="EMBL" id="KPZ05625.1"/>
    </source>
</evidence>
<dbReference type="InterPro" id="IPR011010">
    <property type="entry name" value="DNA_brk_join_enz"/>
</dbReference>
<comment type="caution">
    <text evidence="2">The sequence shown here is derived from an EMBL/GenBank/DDBJ whole genome shotgun (WGS) entry which is preliminary data.</text>
</comment>
<gene>
    <name evidence="2" type="ORF">ALO41_01985</name>
</gene>
<proteinExistence type="predicted"/>
<evidence type="ECO:0000313" key="3">
    <source>
        <dbReference type="Proteomes" id="UP000050266"/>
    </source>
</evidence>
<dbReference type="GO" id="GO:0003677">
    <property type="term" value="F:DNA binding"/>
    <property type="evidence" value="ECO:0007669"/>
    <property type="project" value="InterPro"/>
</dbReference>
<dbReference type="GO" id="GO:0015074">
    <property type="term" value="P:DNA integration"/>
    <property type="evidence" value="ECO:0007669"/>
    <property type="project" value="InterPro"/>
</dbReference>
<evidence type="ECO:0000256" key="1">
    <source>
        <dbReference type="ARBA" id="ARBA00023172"/>
    </source>
</evidence>
<accession>A0A0N8TAM7</accession>
<keyword evidence="1" id="KW-0233">DNA recombination</keyword>
<dbReference type="InterPro" id="IPR013762">
    <property type="entry name" value="Integrase-like_cat_sf"/>
</dbReference>
<dbReference type="Proteomes" id="UP000050266">
    <property type="component" value="Unassembled WGS sequence"/>
</dbReference>
<organism evidence="2 3">
    <name type="scientific">Pseudomonas amygdali pv. ulmi</name>
    <dbReference type="NCBI Taxonomy" id="251720"/>
    <lineage>
        <taxon>Bacteria</taxon>
        <taxon>Pseudomonadati</taxon>
        <taxon>Pseudomonadota</taxon>
        <taxon>Gammaproteobacteria</taxon>
        <taxon>Pseudomonadales</taxon>
        <taxon>Pseudomonadaceae</taxon>
        <taxon>Pseudomonas</taxon>
        <taxon>Pseudomonas amygdali</taxon>
    </lineage>
</organism>
<dbReference type="GO" id="GO:0006310">
    <property type="term" value="P:DNA recombination"/>
    <property type="evidence" value="ECO:0007669"/>
    <property type="project" value="UniProtKB-KW"/>
</dbReference>
<name>A0A0N8TAM7_PSEA0</name>